<comment type="caution">
    <text evidence="2">The sequence shown here is derived from an EMBL/GenBank/DDBJ whole genome shotgun (WGS) entry which is preliminary data.</text>
</comment>
<dbReference type="Proteomes" id="UP000886881">
    <property type="component" value="Unassembled WGS sequence"/>
</dbReference>
<dbReference type="AlphaFoldDB" id="A0A9D1GM13"/>
<dbReference type="EMBL" id="DVLC01000042">
    <property type="protein sequence ID" value="HIT46638.1"/>
    <property type="molecule type" value="Genomic_DNA"/>
</dbReference>
<evidence type="ECO:0008006" key="4">
    <source>
        <dbReference type="Google" id="ProtNLM"/>
    </source>
</evidence>
<gene>
    <name evidence="2" type="ORF">IAC35_02135</name>
</gene>
<reference evidence="2" key="1">
    <citation type="submission" date="2020-10" db="EMBL/GenBank/DDBJ databases">
        <authorList>
            <person name="Gilroy R."/>
        </authorList>
    </citation>
    <scope>NUCLEOTIDE SEQUENCE</scope>
    <source>
        <strain evidence="2">ChiHecec2B26-709</strain>
    </source>
</reference>
<reference evidence="2" key="2">
    <citation type="journal article" date="2021" name="PeerJ">
        <title>Extensive microbial diversity within the chicken gut microbiome revealed by metagenomics and culture.</title>
        <authorList>
            <person name="Gilroy R."/>
            <person name="Ravi A."/>
            <person name="Getino M."/>
            <person name="Pursley I."/>
            <person name="Horton D.L."/>
            <person name="Alikhan N.F."/>
            <person name="Baker D."/>
            <person name="Gharbi K."/>
            <person name="Hall N."/>
            <person name="Watson M."/>
            <person name="Adriaenssens E.M."/>
            <person name="Foster-Nyarko E."/>
            <person name="Jarju S."/>
            <person name="Secka A."/>
            <person name="Antonio M."/>
            <person name="Oren A."/>
            <person name="Chaudhuri R.R."/>
            <person name="La Ragione R."/>
            <person name="Hildebrand F."/>
            <person name="Pallen M.J."/>
        </authorList>
    </citation>
    <scope>NUCLEOTIDE SEQUENCE</scope>
    <source>
        <strain evidence="2">ChiHecec2B26-709</strain>
    </source>
</reference>
<accession>A0A9D1GM13</accession>
<feature type="chain" id="PRO_5038581063" description="Outer membrane protein beta-barrel domain-containing protein" evidence="1">
    <location>
        <begin position="21"/>
        <end position="241"/>
    </location>
</feature>
<proteinExistence type="predicted"/>
<feature type="signal peptide" evidence="1">
    <location>
        <begin position="1"/>
        <end position="20"/>
    </location>
</feature>
<evidence type="ECO:0000313" key="3">
    <source>
        <dbReference type="Proteomes" id="UP000886881"/>
    </source>
</evidence>
<organism evidence="2 3">
    <name type="scientific">Candidatus Cryptobacteroides merdipullorum</name>
    <dbReference type="NCBI Taxonomy" id="2840771"/>
    <lineage>
        <taxon>Bacteria</taxon>
        <taxon>Pseudomonadati</taxon>
        <taxon>Bacteroidota</taxon>
        <taxon>Bacteroidia</taxon>
        <taxon>Bacteroidales</taxon>
        <taxon>Candidatus Cryptobacteroides</taxon>
    </lineage>
</organism>
<protein>
    <recommendedName>
        <fullName evidence="4">Outer membrane protein beta-barrel domain-containing protein</fullName>
    </recommendedName>
</protein>
<name>A0A9D1GM13_9BACT</name>
<keyword evidence="1" id="KW-0732">Signal</keyword>
<sequence length="241" mass="26455">MRKFTLAAAIFLLFASIAAAGEESRCFIPKGTKSAGLVFSYNDYNIGSETGYDALLSLIQGAKGSLDTWKFKAAGSYFIKDNMSVGVRLGYDRTSIGIDQASIGTADLGLSLGNHYHIGHEYTLALTGRYYMPIANSRRFAFFTELGLEGGYGQGKTYSIDEGRKEGTYYDRYAMSLAVSPGICAFVMKNIAVELSLDIMSLDWTNTHQIANQVDYSNSNSFGIHYNLDLLSTNLALVLYF</sequence>
<evidence type="ECO:0000256" key="1">
    <source>
        <dbReference type="SAM" id="SignalP"/>
    </source>
</evidence>
<evidence type="ECO:0000313" key="2">
    <source>
        <dbReference type="EMBL" id="HIT46638.1"/>
    </source>
</evidence>